<comment type="similarity">
    <text evidence="1">Belongs to the metallo-dependent hydrolases superfamily.</text>
</comment>
<sequence length="274" mass="31810">MIDSHVHFWRYNPEEFPWIKGDLKAIAKDMSPSDLWESLPEKIQGVIAVQARPCLEENDYLQTLAKQDSRIKGIVGWFDFEQDADSQLEQFKKYPLIKGFRHMLQDEKNPSDYMLNHQKFNLGVKKIQQNELLYGVLIHQKDLAAAIQFCKRHDQYELVIDHLVKPVMYSTSAFASWKQSIQALAAMPHVNLKISGLVTEGGIASQAKDFQSHINTVIEYFGAERLLWGSDWPVSYATHDYATLMQFWDQWTENWSDSERLQVEVGTPARLYKL</sequence>
<protein>
    <submittedName>
        <fullName evidence="3">Amidohydrolase</fullName>
    </submittedName>
</protein>
<evidence type="ECO:0000313" key="3">
    <source>
        <dbReference type="EMBL" id="SPL70678.1"/>
    </source>
</evidence>
<dbReference type="Pfam" id="PF04909">
    <property type="entry name" value="Amidohydro_2"/>
    <property type="match status" value="1"/>
</dbReference>
<dbReference type="PANTHER" id="PTHR43569:SF2">
    <property type="entry name" value="AMIDOHYDROLASE-RELATED DOMAIN-CONTAINING PROTEIN"/>
    <property type="match status" value="1"/>
</dbReference>
<dbReference type="InterPro" id="IPR052350">
    <property type="entry name" value="Metallo-dep_Lactonases"/>
</dbReference>
<feature type="domain" description="Amidohydrolase-related" evidence="2">
    <location>
        <begin position="2"/>
        <end position="274"/>
    </location>
</feature>
<organism evidence="3 4">
    <name type="scientific">Acinetobacter stercoris</name>
    <dbReference type="NCBI Taxonomy" id="2126983"/>
    <lineage>
        <taxon>Bacteria</taxon>
        <taxon>Pseudomonadati</taxon>
        <taxon>Pseudomonadota</taxon>
        <taxon>Gammaproteobacteria</taxon>
        <taxon>Moraxellales</taxon>
        <taxon>Moraxellaceae</taxon>
        <taxon>Acinetobacter</taxon>
    </lineage>
</organism>
<dbReference type="Gene3D" id="3.20.20.140">
    <property type="entry name" value="Metal-dependent hydrolases"/>
    <property type="match status" value="1"/>
</dbReference>
<evidence type="ECO:0000313" key="4">
    <source>
        <dbReference type="Proteomes" id="UP000245974"/>
    </source>
</evidence>
<dbReference type="SUPFAM" id="SSF51556">
    <property type="entry name" value="Metallo-dependent hydrolases"/>
    <property type="match status" value="1"/>
</dbReference>
<dbReference type="GO" id="GO:0016787">
    <property type="term" value="F:hydrolase activity"/>
    <property type="evidence" value="ECO:0007669"/>
    <property type="project" value="UniProtKB-KW"/>
</dbReference>
<dbReference type="AlphaFoldDB" id="A0A2U3MZ19"/>
<dbReference type="EMBL" id="OOGT01000074">
    <property type="protein sequence ID" value="SPL70678.1"/>
    <property type="molecule type" value="Genomic_DNA"/>
</dbReference>
<reference evidence="4" key="1">
    <citation type="submission" date="2018-03" db="EMBL/GenBank/DDBJ databases">
        <authorList>
            <person name="Blom J."/>
        </authorList>
    </citation>
    <scope>NUCLEOTIDE SEQUENCE [LARGE SCALE GENOMIC DNA]</scope>
    <source>
        <strain evidence="4">KPC-SM-21</strain>
    </source>
</reference>
<accession>A0A2U3MZ19</accession>
<name>A0A2U3MZ19_9GAMM</name>
<dbReference type="InParanoid" id="A0A2U3MZ19"/>
<keyword evidence="4" id="KW-1185">Reference proteome</keyword>
<evidence type="ECO:0000259" key="2">
    <source>
        <dbReference type="Pfam" id="PF04909"/>
    </source>
</evidence>
<dbReference type="Proteomes" id="UP000245974">
    <property type="component" value="Unassembled WGS sequence"/>
</dbReference>
<dbReference type="InterPro" id="IPR006680">
    <property type="entry name" value="Amidohydro-rel"/>
</dbReference>
<gene>
    <name evidence="3" type="ORF">KPC_1856</name>
</gene>
<keyword evidence="3" id="KW-0378">Hydrolase</keyword>
<proteinExistence type="inferred from homology"/>
<dbReference type="PANTHER" id="PTHR43569">
    <property type="entry name" value="AMIDOHYDROLASE"/>
    <property type="match status" value="1"/>
</dbReference>
<evidence type="ECO:0000256" key="1">
    <source>
        <dbReference type="ARBA" id="ARBA00038310"/>
    </source>
</evidence>
<dbReference type="RefSeq" id="WP_121974136.1">
    <property type="nucleotide sequence ID" value="NZ_OOGT01000074.1"/>
</dbReference>
<dbReference type="InterPro" id="IPR032466">
    <property type="entry name" value="Metal_Hydrolase"/>
</dbReference>
<dbReference type="OrthoDB" id="9787654at2"/>